<dbReference type="EMBL" id="JAHQIW010000686">
    <property type="protein sequence ID" value="KAJ1349530.1"/>
    <property type="molecule type" value="Genomic_DNA"/>
</dbReference>
<dbReference type="Proteomes" id="UP001196413">
    <property type="component" value="Unassembled WGS sequence"/>
</dbReference>
<reference evidence="1" key="1">
    <citation type="submission" date="2021-06" db="EMBL/GenBank/DDBJ databases">
        <title>Parelaphostrongylus tenuis whole genome reference sequence.</title>
        <authorList>
            <person name="Garwood T.J."/>
            <person name="Larsen P.A."/>
            <person name="Fountain-Jones N.M."/>
            <person name="Garbe J.R."/>
            <person name="Macchietto M.G."/>
            <person name="Kania S.A."/>
            <person name="Gerhold R.W."/>
            <person name="Richards J.E."/>
            <person name="Wolf T.M."/>
        </authorList>
    </citation>
    <scope>NUCLEOTIDE SEQUENCE</scope>
    <source>
        <strain evidence="1">MNPRO001-30</strain>
        <tissue evidence="1">Meninges</tissue>
    </source>
</reference>
<organism evidence="1 2">
    <name type="scientific">Parelaphostrongylus tenuis</name>
    <name type="common">Meningeal worm</name>
    <dbReference type="NCBI Taxonomy" id="148309"/>
    <lineage>
        <taxon>Eukaryota</taxon>
        <taxon>Metazoa</taxon>
        <taxon>Ecdysozoa</taxon>
        <taxon>Nematoda</taxon>
        <taxon>Chromadorea</taxon>
        <taxon>Rhabditida</taxon>
        <taxon>Rhabditina</taxon>
        <taxon>Rhabditomorpha</taxon>
        <taxon>Strongyloidea</taxon>
        <taxon>Metastrongylidae</taxon>
        <taxon>Parelaphostrongylus</taxon>
    </lineage>
</organism>
<dbReference type="AlphaFoldDB" id="A0AAD5LZT7"/>
<evidence type="ECO:0000313" key="1">
    <source>
        <dbReference type="EMBL" id="KAJ1349530.1"/>
    </source>
</evidence>
<evidence type="ECO:0000313" key="2">
    <source>
        <dbReference type="Proteomes" id="UP001196413"/>
    </source>
</evidence>
<keyword evidence="2" id="KW-1185">Reference proteome</keyword>
<protein>
    <submittedName>
        <fullName evidence="1">Uncharacterized protein</fullName>
    </submittedName>
</protein>
<sequence>MIHSGSVFGPAWSLCGQKIANASGARTAKIWSAIEKALRDRPTSKASDFRNHLISPPLAAQETRTRKTDIRHLNNGALVIRREKGSSQNVGGVRYVDHTSITHLVNSYEILLPHLTIPRLELKRNTKITVTNCYSPTVAANEHELDVFYQQLK</sequence>
<comment type="caution">
    <text evidence="1">The sequence shown here is derived from an EMBL/GenBank/DDBJ whole genome shotgun (WGS) entry which is preliminary data.</text>
</comment>
<name>A0AAD5LZT7_PARTN</name>
<accession>A0AAD5LZT7</accession>
<gene>
    <name evidence="1" type="ORF">KIN20_005119</name>
</gene>
<proteinExistence type="predicted"/>